<dbReference type="CDD" id="cd00590">
    <property type="entry name" value="RRM_SF"/>
    <property type="match status" value="1"/>
</dbReference>
<evidence type="ECO:0000256" key="2">
    <source>
        <dbReference type="SAM" id="Coils"/>
    </source>
</evidence>
<feature type="coiled-coil region" evidence="2">
    <location>
        <begin position="248"/>
        <end position="275"/>
    </location>
</feature>
<dbReference type="GO" id="GO:0003676">
    <property type="term" value="F:nucleic acid binding"/>
    <property type="evidence" value="ECO:0007669"/>
    <property type="project" value="InterPro"/>
</dbReference>
<evidence type="ECO:0000259" key="3">
    <source>
        <dbReference type="Pfam" id="PF12923"/>
    </source>
</evidence>
<evidence type="ECO:0000313" key="6">
    <source>
        <dbReference type="Proteomes" id="UP001149090"/>
    </source>
</evidence>
<evidence type="ECO:0000313" key="5">
    <source>
        <dbReference type="EMBL" id="KAJ5077582.1"/>
    </source>
</evidence>
<dbReference type="OrthoDB" id="5390at2759"/>
<dbReference type="InterPro" id="IPR024326">
    <property type="entry name" value="RRP7_C"/>
</dbReference>
<keyword evidence="6" id="KW-1185">Reference proteome</keyword>
<feature type="domain" description="Rrp7 RRM-like N-terminal" evidence="4">
    <location>
        <begin position="2"/>
        <end position="148"/>
    </location>
</feature>
<dbReference type="Proteomes" id="UP001149090">
    <property type="component" value="Unassembled WGS sequence"/>
</dbReference>
<dbReference type="Gene3D" id="3.30.70.330">
    <property type="match status" value="1"/>
</dbReference>
<keyword evidence="2" id="KW-0175">Coiled coil</keyword>
<dbReference type="EMBL" id="JAPDFW010000057">
    <property type="protein sequence ID" value="KAJ5077582.1"/>
    <property type="molecule type" value="Genomic_DNA"/>
</dbReference>
<reference evidence="5" key="1">
    <citation type="submission" date="2022-10" db="EMBL/GenBank/DDBJ databases">
        <title>Novel sulphate-reducing endosymbionts in the free-living metamonad Anaeramoeba.</title>
        <authorList>
            <person name="Jerlstrom-Hultqvist J."/>
            <person name="Cepicka I."/>
            <person name="Gallot-Lavallee L."/>
            <person name="Salas-Leiva D."/>
            <person name="Curtis B.A."/>
            <person name="Zahonova K."/>
            <person name="Pipaliya S."/>
            <person name="Dacks J."/>
            <person name="Roger A.J."/>
        </authorList>
    </citation>
    <scope>NUCLEOTIDE SEQUENCE</scope>
    <source>
        <strain evidence="5">BMAN</strain>
    </source>
</reference>
<gene>
    <name evidence="5" type="ORF">M0811_05681</name>
</gene>
<dbReference type="GO" id="GO:0000028">
    <property type="term" value="P:ribosomal small subunit assembly"/>
    <property type="evidence" value="ECO:0007669"/>
    <property type="project" value="TreeGrafter"/>
</dbReference>
<comment type="caution">
    <text evidence="5">The sequence shown here is derived from an EMBL/GenBank/DDBJ whole genome shotgun (WGS) entry which is preliminary data.</text>
</comment>
<dbReference type="InterPro" id="IPR040446">
    <property type="entry name" value="RRP7"/>
</dbReference>
<evidence type="ECO:0000256" key="1">
    <source>
        <dbReference type="ARBA" id="ARBA00006110"/>
    </source>
</evidence>
<dbReference type="GO" id="GO:0006364">
    <property type="term" value="P:rRNA processing"/>
    <property type="evidence" value="ECO:0007669"/>
    <property type="project" value="TreeGrafter"/>
</dbReference>
<sequence length="277" mass="33454">MNSFQIIPFKIQNSFFNSFIFTKKHKTQINSQQKNTKLQYKEKSLFITNIPQNITKKQLKNYLSKFGKIISIQTGSLIQQKQKEYQKKDEDDSSQNLSPLFVIKSMLFNPIKNDDENEAIPENSFVYVKFEDEKSINYFLKGVEEENERNEEKPIKYLNGFKKWTKQFLKNNPSQNVLIDGVNDFMSKFESKEKIHLQKFKKKRSTPDNDGFFPVKQNLKKSYQIPKKERKKKKKKEFYDDFYRFQTNEKRKEEIDQLREKFQEDKRRIQEIKSQKI</sequence>
<dbReference type="GO" id="GO:0034456">
    <property type="term" value="C:UTP-C complex"/>
    <property type="evidence" value="ECO:0007669"/>
    <property type="project" value="TreeGrafter"/>
</dbReference>
<dbReference type="SUPFAM" id="SSF54928">
    <property type="entry name" value="RNA-binding domain, RBD"/>
    <property type="match status" value="1"/>
</dbReference>
<dbReference type="AlphaFoldDB" id="A0A9Q0LR96"/>
<dbReference type="GO" id="GO:0032545">
    <property type="term" value="C:CURI complex"/>
    <property type="evidence" value="ECO:0007669"/>
    <property type="project" value="TreeGrafter"/>
</dbReference>
<dbReference type="InterPro" id="IPR012677">
    <property type="entry name" value="Nucleotide-bd_a/b_plait_sf"/>
</dbReference>
<dbReference type="PANTHER" id="PTHR13191">
    <property type="entry name" value="RIBOSOMAL RNA PROCESSING PROTEIN 7-RELATED"/>
    <property type="match status" value="1"/>
</dbReference>
<dbReference type="InterPro" id="IPR040447">
    <property type="entry name" value="RRM_Rrp7"/>
</dbReference>
<dbReference type="Gene3D" id="6.10.250.1770">
    <property type="match status" value="1"/>
</dbReference>
<dbReference type="PANTHER" id="PTHR13191:SF0">
    <property type="entry name" value="RIBOSOMAL RNA-PROCESSING PROTEIN 7 HOMOLOG A-RELATED"/>
    <property type="match status" value="1"/>
</dbReference>
<feature type="domain" description="Ribosomal RNA-processing protein 7 C-terminal" evidence="3">
    <location>
        <begin position="172"/>
        <end position="276"/>
    </location>
</feature>
<proteinExistence type="inferred from homology"/>
<comment type="similarity">
    <text evidence="1">Belongs to the RRP7 family.</text>
</comment>
<protein>
    <submittedName>
        <fullName evidence="5">RIBOSOMAL RNA PROCESSING PROTEIN 7-RELATED</fullName>
    </submittedName>
</protein>
<dbReference type="InterPro" id="IPR035979">
    <property type="entry name" value="RBD_domain_sf"/>
</dbReference>
<evidence type="ECO:0000259" key="4">
    <source>
        <dbReference type="Pfam" id="PF17799"/>
    </source>
</evidence>
<name>A0A9Q0LR96_ANAIG</name>
<accession>A0A9Q0LR96</accession>
<dbReference type="Pfam" id="PF12923">
    <property type="entry name" value="RRP7"/>
    <property type="match status" value="1"/>
</dbReference>
<dbReference type="Pfam" id="PF17799">
    <property type="entry name" value="RRM_Rrp7"/>
    <property type="match status" value="1"/>
</dbReference>
<organism evidence="5 6">
    <name type="scientific">Anaeramoeba ignava</name>
    <name type="common">Anaerobic marine amoeba</name>
    <dbReference type="NCBI Taxonomy" id="1746090"/>
    <lineage>
        <taxon>Eukaryota</taxon>
        <taxon>Metamonada</taxon>
        <taxon>Anaeramoebidae</taxon>
        <taxon>Anaeramoeba</taxon>
    </lineage>
</organism>